<evidence type="ECO:0000256" key="1">
    <source>
        <dbReference type="ARBA" id="ARBA00004141"/>
    </source>
</evidence>
<keyword evidence="2 5" id="KW-0812">Transmembrane</keyword>
<dbReference type="InterPro" id="IPR036259">
    <property type="entry name" value="MFS_trans_sf"/>
</dbReference>
<evidence type="ECO:0000256" key="2">
    <source>
        <dbReference type="ARBA" id="ARBA00022692"/>
    </source>
</evidence>
<sequence>SVVVFAVADEDHFDSEDLFLSRRKSLKDTLDSSVLWGYLLLQVPAGLFVRRIGPKRLIFGAMMASSLCAILSPVVVLNLGWTVLCLIRFILGLAQGLVIPSVT</sequence>
<feature type="non-terminal residue" evidence="7">
    <location>
        <position position="1"/>
    </location>
</feature>
<evidence type="ECO:0000256" key="4">
    <source>
        <dbReference type="ARBA" id="ARBA00023136"/>
    </source>
</evidence>
<accession>A0A1B6FS98</accession>
<proteinExistence type="predicted"/>
<name>A0A1B6FS98_9HEMI</name>
<dbReference type="GO" id="GO:0016020">
    <property type="term" value="C:membrane"/>
    <property type="evidence" value="ECO:0007669"/>
    <property type="project" value="UniProtKB-SubCell"/>
</dbReference>
<dbReference type="GO" id="GO:0006820">
    <property type="term" value="P:monoatomic anion transport"/>
    <property type="evidence" value="ECO:0007669"/>
    <property type="project" value="TreeGrafter"/>
</dbReference>
<dbReference type="Pfam" id="PF07690">
    <property type="entry name" value="MFS_1"/>
    <property type="match status" value="1"/>
</dbReference>
<dbReference type="GO" id="GO:0022857">
    <property type="term" value="F:transmembrane transporter activity"/>
    <property type="evidence" value="ECO:0007669"/>
    <property type="project" value="InterPro"/>
</dbReference>
<evidence type="ECO:0000256" key="3">
    <source>
        <dbReference type="ARBA" id="ARBA00022989"/>
    </source>
</evidence>
<dbReference type="InterPro" id="IPR020846">
    <property type="entry name" value="MFS_dom"/>
</dbReference>
<evidence type="ECO:0000259" key="6">
    <source>
        <dbReference type="PROSITE" id="PS50850"/>
    </source>
</evidence>
<keyword evidence="4 5" id="KW-0472">Membrane</keyword>
<dbReference type="InterPro" id="IPR050382">
    <property type="entry name" value="MFS_Na/Anion_cotransporter"/>
</dbReference>
<gene>
    <name evidence="7" type="ORF">g.712</name>
</gene>
<dbReference type="Gene3D" id="1.20.120.540">
    <property type="entry name" value="Voltage-gated potassium channels"/>
    <property type="match status" value="1"/>
</dbReference>
<dbReference type="PROSITE" id="PS50850">
    <property type="entry name" value="MFS"/>
    <property type="match status" value="1"/>
</dbReference>
<evidence type="ECO:0000313" key="7">
    <source>
        <dbReference type="EMBL" id="JAS53087.1"/>
    </source>
</evidence>
<dbReference type="EMBL" id="GECZ01016682">
    <property type="protein sequence ID" value="JAS53087.1"/>
    <property type="molecule type" value="Transcribed_RNA"/>
</dbReference>
<feature type="transmembrane region" description="Helical" evidence="5">
    <location>
        <begin position="81"/>
        <end position="102"/>
    </location>
</feature>
<comment type="subcellular location">
    <subcellularLocation>
        <location evidence="1">Membrane</location>
        <topology evidence="1">Multi-pass membrane protein</topology>
    </subcellularLocation>
</comment>
<feature type="domain" description="Major facilitator superfamily (MFS) profile" evidence="6">
    <location>
        <begin position="1"/>
        <end position="103"/>
    </location>
</feature>
<organism evidence="7">
    <name type="scientific">Cuerna arida</name>
    <dbReference type="NCBI Taxonomy" id="1464854"/>
    <lineage>
        <taxon>Eukaryota</taxon>
        <taxon>Metazoa</taxon>
        <taxon>Ecdysozoa</taxon>
        <taxon>Arthropoda</taxon>
        <taxon>Hexapoda</taxon>
        <taxon>Insecta</taxon>
        <taxon>Pterygota</taxon>
        <taxon>Neoptera</taxon>
        <taxon>Paraneoptera</taxon>
        <taxon>Hemiptera</taxon>
        <taxon>Auchenorrhyncha</taxon>
        <taxon>Membracoidea</taxon>
        <taxon>Cicadellidae</taxon>
        <taxon>Cicadellinae</taxon>
        <taxon>Proconiini</taxon>
        <taxon>Cuerna</taxon>
    </lineage>
</organism>
<protein>
    <recommendedName>
        <fullName evidence="6">Major facilitator superfamily (MFS) profile domain-containing protein</fullName>
    </recommendedName>
</protein>
<dbReference type="PANTHER" id="PTHR11662">
    <property type="entry name" value="SOLUTE CARRIER FAMILY 17"/>
    <property type="match status" value="1"/>
</dbReference>
<dbReference type="SUPFAM" id="SSF103473">
    <property type="entry name" value="MFS general substrate transporter"/>
    <property type="match status" value="1"/>
</dbReference>
<reference evidence="7" key="1">
    <citation type="submission" date="2015-11" db="EMBL/GenBank/DDBJ databases">
        <title>De novo transcriptome assembly of four potential Pierce s Disease insect vectors from Arizona vineyards.</title>
        <authorList>
            <person name="Tassone E.E."/>
        </authorList>
    </citation>
    <scope>NUCLEOTIDE SEQUENCE</scope>
</reference>
<feature type="transmembrane region" description="Helical" evidence="5">
    <location>
        <begin position="33"/>
        <end position="50"/>
    </location>
</feature>
<dbReference type="InterPro" id="IPR027378">
    <property type="entry name" value="Nucleotide_channel_N"/>
</dbReference>
<dbReference type="PANTHER" id="PTHR11662:SF280">
    <property type="entry name" value="FI21844P1-RELATED"/>
    <property type="match status" value="1"/>
</dbReference>
<dbReference type="InterPro" id="IPR011701">
    <property type="entry name" value="MFS"/>
</dbReference>
<dbReference type="AlphaFoldDB" id="A0A1B6FS98"/>
<keyword evidence="3 5" id="KW-1133">Transmembrane helix</keyword>
<feature type="non-terminal residue" evidence="7">
    <location>
        <position position="103"/>
    </location>
</feature>
<evidence type="ECO:0000256" key="5">
    <source>
        <dbReference type="SAM" id="Phobius"/>
    </source>
</evidence>